<organism evidence="1 2">
    <name type="scientific">Limnoglobus roseus</name>
    <dbReference type="NCBI Taxonomy" id="2598579"/>
    <lineage>
        <taxon>Bacteria</taxon>
        <taxon>Pseudomonadati</taxon>
        <taxon>Planctomycetota</taxon>
        <taxon>Planctomycetia</taxon>
        <taxon>Gemmatales</taxon>
        <taxon>Gemmataceae</taxon>
        <taxon>Limnoglobus</taxon>
    </lineage>
</organism>
<protein>
    <submittedName>
        <fullName evidence="1">Uncharacterized protein</fullName>
    </submittedName>
</protein>
<evidence type="ECO:0000313" key="1">
    <source>
        <dbReference type="EMBL" id="QEL19073.1"/>
    </source>
</evidence>
<accession>A0A5C1ALP4</accession>
<gene>
    <name evidence="1" type="ORF">PX52LOC_06130</name>
</gene>
<proteinExistence type="predicted"/>
<dbReference type="EMBL" id="CP042425">
    <property type="protein sequence ID" value="QEL19073.1"/>
    <property type="molecule type" value="Genomic_DNA"/>
</dbReference>
<evidence type="ECO:0000313" key="2">
    <source>
        <dbReference type="Proteomes" id="UP000324974"/>
    </source>
</evidence>
<dbReference type="RefSeq" id="WP_168219288.1">
    <property type="nucleotide sequence ID" value="NZ_CP042425.1"/>
</dbReference>
<dbReference type="Proteomes" id="UP000324974">
    <property type="component" value="Chromosome"/>
</dbReference>
<sequence>MFDSEEAYQQHLDAHPDDHAVRVAFADFLATDPRGAGHRALALLKKFARRCDGDPEESRTFFSARNVVWTSPRALPETWFKSLAEKARGVEGFSFGKNAFGDCDSVTGASRRGVEDFAARVFGRFRAATQERVVEQMLERLGRGGGGT</sequence>
<name>A0A5C1ALP4_9BACT</name>
<dbReference type="KEGG" id="lrs:PX52LOC_06130"/>
<keyword evidence="2" id="KW-1185">Reference proteome</keyword>
<dbReference type="AlphaFoldDB" id="A0A5C1ALP4"/>
<reference evidence="2" key="1">
    <citation type="submission" date="2019-08" db="EMBL/GenBank/DDBJ databases">
        <title>Limnoglobus roseus gen. nov., sp. nov., a novel freshwater planctomycete with a giant genome from the family Gemmataceae.</title>
        <authorList>
            <person name="Kulichevskaya I.S."/>
            <person name="Naumoff D.G."/>
            <person name="Miroshnikov K."/>
            <person name="Ivanova A."/>
            <person name="Philippov D.A."/>
            <person name="Hakobyan A."/>
            <person name="Rijpstra I.C."/>
            <person name="Sinninghe Damste J.S."/>
            <person name="Liesack W."/>
            <person name="Dedysh S.N."/>
        </authorList>
    </citation>
    <scope>NUCLEOTIDE SEQUENCE [LARGE SCALE GENOMIC DNA]</scope>
    <source>
        <strain evidence="2">PX52</strain>
    </source>
</reference>